<protein>
    <submittedName>
        <fullName evidence="1">Z-ring formation inhibitor MciZ</fullName>
    </submittedName>
</protein>
<dbReference type="Proteomes" id="UP001597301">
    <property type="component" value="Unassembled WGS sequence"/>
</dbReference>
<dbReference type="InterPro" id="IPR025177">
    <property type="entry name" value="MciZ"/>
</dbReference>
<dbReference type="EMBL" id="JBHUEO010000026">
    <property type="protein sequence ID" value="MFD1707077.1"/>
    <property type="molecule type" value="Genomic_DNA"/>
</dbReference>
<keyword evidence="2" id="KW-1185">Reference proteome</keyword>
<dbReference type="Pfam" id="PF13072">
    <property type="entry name" value="MciZ"/>
    <property type="match status" value="1"/>
</dbReference>
<comment type="caution">
    <text evidence="1">The sequence shown here is derived from an EMBL/GenBank/DDBJ whole genome shotgun (WGS) entry which is preliminary data.</text>
</comment>
<evidence type="ECO:0000313" key="1">
    <source>
        <dbReference type="EMBL" id="MFD1707077.1"/>
    </source>
</evidence>
<gene>
    <name evidence="1" type="primary">mciZ</name>
    <name evidence="1" type="ORF">ACFSCZ_10075</name>
</gene>
<name>A0ABW4KGM5_9BACI</name>
<sequence>MTVKVGKNCIVLTGKSWEVRALLKKYAKEHRTVQEWINTFHNR</sequence>
<reference evidence="2" key="1">
    <citation type="journal article" date="2019" name="Int. J. Syst. Evol. Microbiol.">
        <title>The Global Catalogue of Microorganisms (GCM) 10K type strain sequencing project: providing services to taxonomists for standard genome sequencing and annotation.</title>
        <authorList>
            <consortium name="The Broad Institute Genomics Platform"/>
            <consortium name="The Broad Institute Genome Sequencing Center for Infectious Disease"/>
            <person name="Wu L."/>
            <person name="Ma J."/>
        </authorList>
    </citation>
    <scope>NUCLEOTIDE SEQUENCE [LARGE SCALE GENOMIC DNA]</scope>
    <source>
        <strain evidence="2">CGMCC 1.12295</strain>
    </source>
</reference>
<accession>A0ABW4KGM5</accession>
<proteinExistence type="predicted"/>
<dbReference type="RefSeq" id="WP_380773795.1">
    <property type="nucleotide sequence ID" value="NZ_JBHUEO010000026.1"/>
</dbReference>
<evidence type="ECO:0000313" key="2">
    <source>
        <dbReference type="Proteomes" id="UP001597301"/>
    </source>
</evidence>
<organism evidence="1 2">
    <name type="scientific">Siminovitchia sediminis</name>
    <dbReference type="NCBI Taxonomy" id="1274353"/>
    <lineage>
        <taxon>Bacteria</taxon>
        <taxon>Bacillati</taxon>
        <taxon>Bacillota</taxon>
        <taxon>Bacilli</taxon>
        <taxon>Bacillales</taxon>
        <taxon>Bacillaceae</taxon>
        <taxon>Siminovitchia</taxon>
    </lineage>
</organism>